<feature type="domain" description="FAD dependent oxidoreductase" evidence="2">
    <location>
        <begin position="35"/>
        <end position="383"/>
    </location>
</feature>
<comment type="caution">
    <text evidence="3">The sequence shown here is derived from an EMBL/GenBank/DDBJ whole genome shotgun (WGS) entry which is preliminary data.</text>
</comment>
<dbReference type="SUPFAM" id="SSF51905">
    <property type="entry name" value="FAD/NAD(P)-binding domain"/>
    <property type="match status" value="1"/>
</dbReference>
<dbReference type="EMBL" id="JARHUD010000009">
    <property type="protein sequence ID" value="MDF2097080.1"/>
    <property type="molecule type" value="Genomic_DNA"/>
</dbReference>
<evidence type="ECO:0000313" key="3">
    <source>
        <dbReference type="EMBL" id="MDF2097080.1"/>
    </source>
</evidence>
<dbReference type="Gene3D" id="3.50.50.60">
    <property type="entry name" value="FAD/NAD(P)-binding domain"/>
    <property type="match status" value="1"/>
</dbReference>
<dbReference type="RefSeq" id="WP_275823852.1">
    <property type="nucleotide sequence ID" value="NZ_JARHUD010000009.1"/>
</dbReference>
<evidence type="ECO:0000259" key="2">
    <source>
        <dbReference type="Pfam" id="PF01266"/>
    </source>
</evidence>
<gene>
    <name evidence="3" type="ORF">P2G67_13945</name>
</gene>
<name>A0ABT5YQ20_9PROT</name>
<dbReference type="InterPro" id="IPR036188">
    <property type="entry name" value="FAD/NAD-bd_sf"/>
</dbReference>
<dbReference type="PANTHER" id="PTHR13847:SF281">
    <property type="entry name" value="FAD DEPENDENT OXIDOREDUCTASE DOMAIN-CONTAINING PROTEIN"/>
    <property type="match status" value="1"/>
</dbReference>
<accession>A0ABT5YQ20</accession>
<organism evidence="3 4">
    <name type="scientific">Aquibaculum arenosum</name>
    <dbReference type="NCBI Taxonomy" id="3032591"/>
    <lineage>
        <taxon>Bacteria</taxon>
        <taxon>Pseudomonadati</taxon>
        <taxon>Pseudomonadota</taxon>
        <taxon>Alphaproteobacteria</taxon>
        <taxon>Rhodospirillales</taxon>
        <taxon>Rhodovibrionaceae</taxon>
        <taxon>Aquibaculum</taxon>
    </lineage>
</organism>
<keyword evidence="1" id="KW-0560">Oxidoreductase</keyword>
<dbReference type="Gene3D" id="3.30.9.10">
    <property type="entry name" value="D-Amino Acid Oxidase, subunit A, domain 2"/>
    <property type="match status" value="1"/>
</dbReference>
<sequence>MSEFADDAMRLTPYWWEGLELLPDKGRPLPDRAEVVVVGAGYTGLNAALQIARGGRRVLVIDAEAPGWGCSSRNGGQVSSGLKPDRARLTQRYGAERAAAILELGRESLAWTGRFIAEEGIDCAYRVCGKFHGAHSRAAFQRLLRRYGEGPELDRGEIRIVPREEQREEIGTDAYHGGLVFTRHASLDPARYLRGLLAKAQAAGASVVAPCRLEELKREAGGWRLQTSTGSLQAEEVVMATNGYSGPAQPWLRRRVIPIGSYIIATEPLAPEVMQRLMPRQRTVTDSRKVVYYYRSSPDGRRILFGGRVSHGETDAHTSGRRLHQSMTALFPELRKTRITHSWSGFVAYSFDELPHIGRHEGLHYAMGYCGSGVGLSGYLGMKLGRQVLRESDGATALDGLDFPTRPLYHGRPWFLPVAVWYHRTRDSLGF</sequence>
<dbReference type="Pfam" id="PF01266">
    <property type="entry name" value="DAO"/>
    <property type="match status" value="1"/>
</dbReference>
<dbReference type="Proteomes" id="UP001215503">
    <property type="component" value="Unassembled WGS sequence"/>
</dbReference>
<dbReference type="InterPro" id="IPR006076">
    <property type="entry name" value="FAD-dep_OxRdtase"/>
</dbReference>
<evidence type="ECO:0000313" key="4">
    <source>
        <dbReference type="Proteomes" id="UP001215503"/>
    </source>
</evidence>
<keyword evidence="4" id="KW-1185">Reference proteome</keyword>
<proteinExistence type="predicted"/>
<dbReference type="PANTHER" id="PTHR13847">
    <property type="entry name" value="SARCOSINE DEHYDROGENASE-RELATED"/>
    <property type="match status" value="1"/>
</dbReference>
<protein>
    <submittedName>
        <fullName evidence="3">FAD-binding oxidoreductase</fullName>
    </submittedName>
</protein>
<evidence type="ECO:0000256" key="1">
    <source>
        <dbReference type="ARBA" id="ARBA00023002"/>
    </source>
</evidence>
<reference evidence="3 4" key="1">
    <citation type="submission" date="2023-03" db="EMBL/GenBank/DDBJ databases">
        <title>Fodinicurvata sp. CAU 1616 isolated from sea sendiment.</title>
        <authorList>
            <person name="Kim W."/>
        </authorList>
    </citation>
    <scope>NUCLEOTIDE SEQUENCE [LARGE SCALE GENOMIC DNA]</scope>
    <source>
        <strain evidence="3 4">CAU 1616</strain>
    </source>
</reference>